<dbReference type="GO" id="GO:1902201">
    <property type="term" value="P:negative regulation of bacterial-type flagellum-dependent cell motility"/>
    <property type="evidence" value="ECO:0007669"/>
    <property type="project" value="TreeGrafter"/>
</dbReference>
<dbReference type="STRING" id="754476.Q7A_2537"/>
<comment type="catalytic activity">
    <reaction evidence="2">
        <text>2 GTP = 3',3'-c-di-GMP + 2 diphosphate</text>
        <dbReference type="Rhea" id="RHEA:24898"/>
        <dbReference type="ChEBI" id="CHEBI:33019"/>
        <dbReference type="ChEBI" id="CHEBI:37565"/>
        <dbReference type="ChEBI" id="CHEBI:58805"/>
        <dbReference type="EC" id="2.7.7.65"/>
    </reaction>
</comment>
<dbReference type="PANTHER" id="PTHR45138">
    <property type="entry name" value="REGULATORY COMPONENTS OF SENSORY TRANSDUCTION SYSTEM"/>
    <property type="match status" value="1"/>
</dbReference>
<dbReference type="PROSITE" id="PS50887">
    <property type="entry name" value="GGDEF"/>
    <property type="match status" value="1"/>
</dbReference>
<evidence type="ECO:0000256" key="2">
    <source>
        <dbReference type="ARBA" id="ARBA00034247"/>
    </source>
</evidence>
<dbReference type="PANTHER" id="PTHR45138:SF9">
    <property type="entry name" value="DIGUANYLATE CYCLASE DGCM-RELATED"/>
    <property type="match status" value="1"/>
</dbReference>
<dbReference type="HOGENOM" id="CLU_000445_11_16_6"/>
<dbReference type="PATRIC" id="fig|754476.3.peg.2497"/>
<feature type="domain" description="GGDEF" evidence="3">
    <location>
        <begin position="1"/>
        <end position="129"/>
    </location>
</feature>
<proteinExistence type="predicted"/>
<reference evidence="4 5" key="2">
    <citation type="journal article" date="2013" name="Int. J. Syst. Evol. Microbiol.">
        <title>Methylophaga nitratireducenticrescens sp. nov. and Methylophaga frappieri sp. nov., isolated from the biofilm of the methanol-fed denitrification system treating the seawater at the Montreal Biodome.</title>
        <authorList>
            <person name="Villeneuve C."/>
            <person name="Martineau C."/>
            <person name="Mauffrey F."/>
            <person name="Villemur R."/>
        </authorList>
    </citation>
    <scope>NUCLEOTIDE SEQUENCE [LARGE SCALE GENOMIC DNA]</scope>
    <source>
        <strain evidence="4 5">JAM1</strain>
    </source>
</reference>
<dbReference type="InterPro" id="IPR029787">
    <property type="entry name" value="Nucleotide_cyclase"/>
</dbReference>
<dbReference type="EMBL" id="CP003390">
    <property type="protein sequence ID" value="AFI85336.1"/>
    <property type="molecule type" value="Genomic_DNA"/>
</dbReference>
<dbReference type="SMART" id="SM00267">
    <property type="entry name" value="GGDEF"/>
    <property type="match status" value="1"/>
</dbReference>
<organism evidence="4 5">
    <name type="scientific">Methylophaga nitratireducenticrescens</name>
    <dbReference type="NCBI Taxonomy" id="754476"/>
    <lineage>
        <taxon>Bacteria</taxon>
        <taxon>Pseudomonadati</taxon>
        <taxon>Pseudomonadota</taxon>
        <taxon>Gammaproteobacteria</taxon>
        <taxon>Thiotrichales</taxon>
        <taxon>Piscirickettsiaceae</taxon>
        <taxon>Methylophaga</taxon>
    </lineage>
</organism>
<dbReference type="InterPro" id="IPR050469">
    <property type="entry name" value="Diguanylate_Cyclase"/>
</dbReference>
<dbReference type="NCBIfam" id="TIGR00254">
    <property type="entry name" value="GGDEF"/>
    <property type="match status" value="1"/>
</dbReference>
<accession>I1XLR7</accession>
<dbReference type="Proteomes" id="UP000009144">
    <property type="component" value="Chromosome"/>
</dbReference>
<dbReference type="CDD" id="cd01949">
    <property type="entry name" value="GGDEF"/>
    <property type="match status" value="1"/>
</dbReference>
<keyword evidence="5" id="KW-1185">Reference proteome</keyword>
<dbReference type="GO" id="GO:0005886">
    <property type="term" value="C:plasma membrane"/>
    <property type="evidence" value="ECO:0007669"/>
    <property type="project" value="TreeGrafter"/>
</dbReference>
<dbReference type="Pfam" id="PF00990">
    <property type="entry name" value="GGDEF"/>
    <property type="match status" value="1"/>
</dbReference>
<evidence type="ECO:0000313" key="5">
    <source>
        <dbReference type="Proteomes" id="UP000009144"/>
    </source>
</evidence>
<reference evidence="4 5" key="1">
    <citation type="journal article" date="2012" name="J. Bacteriol.">
        <title>Complete genome sequences of Methylophaga sp. strain JAM1 and Methylophaga sp. strain JAM7.</title>
        <authorList>
            <person name="Villeneuve C."/>
            <person name="Martineau C."/>
            <person name="Mauffrey F."/>
            <person name="Villemur R."/>
        </authorList>
    </citation>
    <scope>NUCLEOTIDE SEQUENCE [LARGE SCALE GENOMIC DNA]</scope>
    <source>
        <strain evidence="4 5">JAM1</strain>
    </source>
</reference>
<dbReference type="SUPFAM" id="SSF55073">
    <property type="entry name" value="Nucleotide cyclase"/>
    <property type="match status" value="1"/>
</dbReference>
<dbReference type="EC" id="2.7.7.65" evidence="1"/>
<name>I1XLR7_METNJ</name>
<protein>
    <recommendedName>
        <fullName evidence="1">diguanylate cyclase</fullName>
        <ecNumber evidence="1">2.7.7.65</ecNumber>
    </recommendedName>
</protein>
<dbReference type="KEGG" id="mej:Q7A_2537"/>
<dbReference type="InterPro" id="IPR000160">
    <property type="entry name" value="GGDEF_dom"/>
</dbReference>
<sequence>MSDIDHFKKFNDDYGHDAGDLVLVEYANLLKTHFRSSDVICRYGGEEFIIIMPDIDRENLIKRAEMLCQEISSLELLYQNKPLPPITASFGVAYLHNTLIEKADMIKAADIALYEAKNNGRDQVVVSSTEFVGI</sequence>
<dbReference type="InterPro" id="IPR043128">
    <property type="entry name" value="Rev_trsase/Diguanyl_cyclase"/>
</dbReference>
<dbReference type="eggNOG" id="COG2199">
    <property type="taxonomic scope" value="Bacteria"/>
</dbReference>
<evidence type="ECO:0000256" key="1">
    <source>
        <dbReference type="ARBA" id="ARBA00012528"/>
    </source>
</evidence>
<evidence type="ECO:0000259" key="3">
    <source>
        <dbReference type="PROSITE" id="PS50887"/>
    </source>
</evidence>
<dbReference type="Gene3D" id="3.30.70.270">
    <property type="match status" value="1"/>
</dbReference>
<evidence type="ECO:0000313" key="4">
    <source>
        <dbReference type="EMBL" id="AFI85336.1"/>
    </source>
</evidence>
<dbReference type="GO" id="GO:0043709">
    <property type="term" value="P:cell adhesion involved in single-species biofilm formation"/>
    <property type="evidence" value="ECO:0007669"/>
    <property type="project" value="TreeGrafter"/>
</dbReference>
<dbReference type="GO" id="GO:0052621">
    <property type="term" value="F:diguanylate cyclase activity"/>
    <property type="evidence" value="ECO:0007669"/>
    <property type="project" value="UniProtKB-EC"/>
</dbReference>
<gene>
    <name evidence="4" type="ordered locus">Q7A_2537</name>
</gene>
<dbReference type="AlphaFoldDB" id="I1XLR7"/>